<dbReference type="InterPro" id="IPR029063">
    <property type="entry name" value="SAM-dependent_MTases_sf"/>
</dbReference>
<evidence type="ECO:0000313" key="5">
    <source>
        <dbReference type="EMBL" id="AKJ64647.1"/>
    </source>
</evidence>
<dbReference type="Gene3D" id="3.40.50.150">
    <property type="entry name" value="Vaccinia Virus protein VP39"/>
    <property type="match status" value="1"/>
</dbReference>
<dbReference type="EMBL" id="CP010904">
    <property type="protein sequence ID" value="AKJ64647.1"/>
    <property type="molecule type" value="Genomic_DNA"/>
</dbReference>
<dbReference type="PANTHER" id="PTHR44307">
    <property type="entry name" value="PHOSPHOETHANOLAMINE METHYLTRANSFERASE"/>
    <property type="match status" value="1"/>
</dbReference>
<comment type="pathway">
    <text evidence="1">Lipid metabolism.</text>
</comment>
<protein>
    <submittedName>
        <fullName evidence="5">Malonyl-CoA O-methyltransferase BioC</fullName>
        <ecNumber evidence="5">2.1.1.197</ecNumber>
    </submittedName>
</protein>
<dbReference type="CDD" id="cd02440">
    <property type="entry name" value="AdoMet_MTases"/>
    <property type="match status" value="1"/>
</dbReference>
<proteinExistence type="predicted"/>
<reference evidence="5 6" key="2">
    <citation type="journal article" date="2016" name="ISME J.">
        <title>Characterization of the first cultured representative of Verrucomicrobia subdivision 5 indicates the proposal of a novel phylum.</title>
        <authorList>
            <person name="Spring S."/>
            <person name="Bunk B."/>
            <person name="Sproer C."/>
            <person name="Schumann P."/>
            <person name="Rohde M."/>
            <person name="Tindall B.J."/>
            <person name="Klenk H.P."/>
        </authorList>
    </citation>
    <scope>NUCLEOTIDE SEQUENCE [LARGE SCALE GENOMIC DNA]</scope>
    <source>
        <strain evidence="5 6">L21-Fru-AB</strain>
    </source>
</reference>
<name>A0A0G3EGU6_9BACT</name>
<sequence>MDGDMRKAYARLAGDYDRNRGAFDMTEVLESFYRRLDTRHGTLLDLGCGAGEPFARWFVDRGWEVSGVDGCPEMLDLARNYVPEMQLVCEDMRKLKYGDGIFDAVTCVYSLFHIPADDQFALLANIFNWLRPGGKLLFTYATREYTGEETFSGWKEFMGERLFYSHRTPEELKRRLQEIGFVVNELTFRAIGGETFLWVTATKADAS</sequence>
<evidence type="ECO:0000256" key="4">
    <source>
        <dbReference type="ARBA" id="ARBA00025707"/>
    </source>
</evidence>
<keyword evidence="2 5" id="KW-0489">Methyltransferase</keyword>
<dbReference type="GO" id="GO:0102130">
    <property type="term" value="F:malonyl-CoA methyltransferase activity"/>
    <property type="evidence" value="ECO:0007669"/>
    <property type="project" value="UniProtKB-EC"/>
</dbReference>
<evidence type="ECO:0000313" key="6">
    <source>
        <dbReference type="Proteomes" id="UP000035268"/>
    </source>
</evidence>
<reference evidence="6" key="1">
    <citation type="submission" date="2015-02" db="EMBL/GenBank/DDBJ databases">
        <title>Description and complete genome sequence of the first cultured representative of the subdivision 5 of the Verrucomicrobia phylum.</title>
        <authorList>
            <person name="Spring S."/>
            <person name="Bunk B."/>
            <person name="Sproer C."/>
            <person name="Klenk H.-P."/>
        </authorList>
    </citation>
    <scope>NUCLEOTIDE SEQUENCE [LARGE SCALE GENOMIC DNA]</scope>
    <source>
        <strain evidence="6">L21-Fru-AB</strain>
    </source>
</reference>
<comment type="pathway">
    <text evidence="4">Phospholipid metabolism.</text>
</comment>
<evidence type="ECO:0000256" key="1">
    <source>
        <dbReference type="ARBA" id="ARBA00005189"/>
    </source>
</evidence>
<keyword evidence="3 5" id="KW-0808">Transferase</keyword>
<dbReference type="PANTHER" id="PTHR44307:SF2">
    <property type="entry name" value="PHOSPHOETHANOLAMINE METHYLTRANSFERASE ISOFORM X1"/>
    <property type="match status" value="1"/>
</dbReference>
<gene>
    <name evidence="5" type="primary">bioC_1</name>
    <name evidence="5" type="ORF">L21SP4_01400</name>
</gene>
<dbReference type="EC" id="2.1.1.197" evidence="5"/>
<dbReference type="Pfam" id="PF13489">
    <property type="entry name" value="Methyltransf_23"/>
    <property type="match status" value="1"/>
</dbReference>
<dbReference type="KEGG" id="vbl:L21SP4_01400"/>
<dbReference type="AlphaFoldDB" id="A0A0G3EGU6"/>
<dbReference type="SUPFAM" id="SSF53335">
    <property type="entry name" value="S-adenosyl-L-methionine-dependent methyltransferases"/>
    <property type="match status" value="1"/>
</dbReference>
<dbReference type="GO" id="GO:0032259">
    <property type="term" value="P:methylation"/>
    <property type="evidence" value="ECO:0007669"/>
    <property type="project" value="UniProtKB-KW"/>
</dbReference>
<dbReference type="RefSeq" id="WP_052881955.1">
    <property type="nucleotide sequence ID" value="NZ_CP010904.1"/>
</dbReference>
<keyword evidence="6" id="KW-1185">Reference proteome</keyword>
<dbReference type="Proteomes" id="UP000035268">
    <property type="component" value="Chromosome"/>
</dbReference>
<dbReference type="OrthoDB" id="6681190at2"/>
<evidence type="ECO:0000256" key="3">
    <source>
        <dbReference type="ARBA" id="ARBA00022679"/>
    </source>
</evidence>
<accession>A0A0G3EGU6</accession>
<evidence type="ECO:0000256" key="2">
    <source>
        <dbReference type="ARBA" id="ARBA00022603"/>
    </source>
</evidence>
<organism evidence="5 6">
    <name type="scientific">Kiritimatiella glycovorans</name>
    <dbReference type="NCBI Taxonomy" id="1307763"/>
    <lineage>
        <taxon>Bacteria</taxon>
        <taxon>Pseudomonadati</taxon>
        <taxon>Kiritimatiellota</taxon>
        <taxon>Kiritimatiellia</taxon>
        <taxon>Kiritimatiellales</taxon>
        <taxon>Kiritimatiellaceae</taxon>
        <taxon>Kiritimatiella</taxon>
    </lineage>
</organism>